<sequence>MKALTAACLLLLSLLMPAQATEVREVTLEVRGMVCPACPPNVVNALESVEGVTHVAVKLRERLVIVRFDASRTDVEALMQATDDAGYPSSLKE</sequence>
<accession>A0A1V3N7N7</accession>
<dbReference type="CDD" id="cd00371">
    <property type="entry name" value="HMA"/>
    <property type="match status" value="1"/>
</dbReference>
<feature type="domain" description="HMA" evidence="3">
    <location>
        <begin position="24"/>
        <end position="90"/>
    </location>
</feature>
<dbReference type="Pfam" id="PF00403">
    <property type="entry name" value="HMA"/>
    <property type="match status" value="1"/>
</dbReference>
<evidence type="ECO:0000313" key="4">
    <source>
        <dbReference type="EMBL" id="OOG21025.1"/>
    </source>
</evidence>
<dbReference type="GO" id="GO:0046872">
    <property type="term" value="F:metal ion binding"/>
    <property type="evidence" value="ECO:0007669"/>
    <property type="project" value="UniProtKB-KW"/>
</dbReference>
<dbReference type="Gene3D" id="3.30.70.100">
    <property type="match status" value="1"/>
</dbReference>
<dbReference type="EMBL" id="MVBK01000141">
    <property type="protein sequence ID" value="OOG21025.1"/>
    <property type="molecule type" value="Genomic_DNA"/>
</dbReference>
<keyword evidence="2" id="KW-0732">Signal</keyword>
<evidence type="ECO:0000256" key="1">
    <source>
        <dbReference type="ARBA" id="ARBA00022723"/>
    </source>
</evidence>
<organism evidence="4 5">
    <name type="scientific">Thioalkalivibrio denitrificans</name>
    <dbReference type="NCBI Taxonomy" id="108003"/>
    <lineage>
        <taxon>Bacteria</taxon>
        <taxon>Pseudomonadati</taxon>
        <taxon>Pseudomonadota</taxon>
        <taxon>Gammaproteobacteria</taxon>
        <taxon>Chromatiales</taxon>
        <taxon>Ectothiorhodospiraceae</taxon>
        <taxon>Thioalkalivibrio</taxon>
    </lineage>
</organism>
<dbReference type="AlphaFoldDB" id="A0A1V3N7N7"/>
<dbReference type="InterPro" id="IPR001802">
    <property type="entry name" value="MerP/CopZ"/>
</dbReference>
<dbReference type="SUPFAM" id="SSF55008">
    <property type="entry name" value="HMA, heavy metal-associated domain"/>
    <property type="match status" value="1"/>
</dbReference>
<feature type="chain" id="PRO_5010741528" evidence="2">
    <location>
        <begin position="21"/>
        <end position="93"/>
    </location>
</feature>
<gene>
    <name evidence="4" type="ORF">B1C78_16740</name>
</gene>
<protein>
    <submittedName>
        <fullName evidence="4">Mercuric transport protein periplasmic component</fullName>
    </submittedName>
</protein>
<comment type="caution">
    <text evidence="4">The sequence shown here is derived from an EMBL/GenBank/DDBJ whole genome shotgun (WGS) entry which is preliminary data.</text>
</comment>
<dbReference type="InterPro" id="IPR036163">
    <property type="entry name" value="HMA_dom_sf"/>
</dbReference>
<dbReference type="RefSeq" id="WP_245795480.1">
    <property type="nucleotide sequence ID" value="NZ_MVBK01000141.1"/>
</dbReference>
<evidence type="ECO:0000259" key="3">
    <source>
        <dbReference type="PROSITE" id="PS50846"/>
    </source>
</evidence>
<dbReference type="FunFam" id="3.30.70.100:FF:000001">
    <property type="entry name" value="ATPase copper transporting beta"/>
    <property type="match status" value="1"/>
</dbReference>
<evidence type="ECO:0000256" key="2">
    <source>
        <dbReference type="SAM" id="SignalP"/>
    </source>
</evidence>
<proteinExistence type="predicted"/>
<keyword evidence="1" id="KW-0479">Metal-binding</keyword>
<keyword evidence="5" id="KW-1185">Reference proteome</keyword>
<dbReference type="PROSITE" id="PS50846">
    <property type="entry name" value="HMA_2"/>
    <property type="match status" value="1"/>
</dbReference>
<name>A0A1V3N7N7_9GAMM</name>
<dbReference type="InterPro" id="IPR006121">
    <property type="entry name" value="HMA_dom"/>
</dbReference>
<dbReference type="STRING" id="108003.B1C78_16740"/>
<evidence type="ECO:0000313" key="5">
    <source>
        <dbReference type="Proteomes" id="UP000189462"/>
    </source>
</evidence>
<reference evidence="4 5" key="1">
    <citation type="submission" date="2017-02" db="EMBL/GenBank/DDBJ databases">
        <title>Genomic diversity within the haloalkaliphilic genus Thioalkalivibrio.</title>
        <authorList>
            <person name="Ahn A.-C."/>
            <person name="Meier-Kolthoff J."/>
            <person name="Overmars L."/>
            <person name="Richter M."/>
            <person name="Woyke T."/>
            <person name="Sorokin D.Y."/>
            <person name="Muyzer G."/>
        </authorList>
    </citation>
    <scope>NUCLEOTIDE SEQUENCE [LARGE SCALE GENOMIC DNA]</scope>
    <source>
        <strain evidence="4 5">ALJD</strain>
    </source>
</reference>
<feature type="signal peptide" evidence="2">
    <location>
        <begin position="1"/>
        <end position="20"/>
    </location>
</feature>
<dbReference type="Proteomes" id="UP000189462">
    <property type="component" value="Unassembled WGS sequence"/>
</dbReference>
<dbReference type="PRINTS" id="PR00946">
    <property type="entry name" value="HGSCAVENGER"/>
</dbReference>